<protein>
    <submittedName>
        <fullName evidence="1">Uncharacterized protein</fullName>
    </submittedName>
</protein>
<name>A0A1B8ZJG0_9FLAO</name>
<comment type="caution">
    <text evidence="1">The sequence shown here is derived from an EMBL/GenBank/DDBJ whole genome shotgun (WGS) entry which is preliminary data.</text>
</comment>
<gene>
    <name evidence="1" type="ORF">BBI00_18325</name>
</gene>
<evidence type="ECO:0000313" key="2">
    <source>
        <dbReference type="Proteomes" id="UP000093432"/>
    </source>
</evidence>
<organism evidence="1 2">
    <name type="scientific">Chryseobacterium arthrosphaerae</name>
    <dbReference type="NCBI Taxonomy" id="651561"/>
    <lineage>
        <taxon>Bacteria</taxon>
        <taxon>Pseudomonadati</taxon>
        <taxon>Bacteroidota</taxon>
        <taxon>Flavobacteriia</taxon>
        <taxon>Flavobacteriales</taxon>
        <taxon>Weeksellaceae</taxon>
        <taxon>Chryseobacterium group</taxon>
        <taxon>Chryseobacterium</taxon>
    </lineage>
</organism>
<dbReference type="STRING" id="651561.BBI00_18325"/>
<reference evidence="2" key="1">
    <citation type="submission" date="2016-07" db="EMBL/GenBank/DDBJ databases">
        <authorList>
            <person name="Florea S."/>
            <person name="Webb J.S."/>
            <person name="Jaromczyk J."/>
            <person name="Schardl C.L."/>
        </authorList>
    </citation>
    <scope>NUCLEOTIDE SEQUENCE [LARGE SCALE GENOMIC DNA]</scope>
    <source>
        <strain evidence="2">CC-VM-7</strain>
    </source>
</reference>
<accession>A0A1B8ZJG0</accession>
<dbReference type="Proteomes" id="UP000093432">
    <property type="component" value="Unassembled WGS sequence"/>
</dbReference>
<sequence>MKFYFIRIFLHLFPKQPKTCITFMLLNHFKQGIRIKNLKFNEKTSYIIFFHILAGIPESSAIGPAISICLYLTGKAKKRQPGID</sequence>
<proteinExistence type="predicted"/>
<dbReference type="AlphaFoldDB" id="A0A1B8ZJG0"/>
<dbReference type="EMBL" id="MAYG01000012">
    <property type="protein sequence ID" value="OCA71657.1"/>
    <property type="molecule type" value="Genomic_DNA"/>
</dbReference>
<evidence type="ECO:0000313" key="1">
    <source>
        <dbReference type="EMBL" id="OCA71657.1"/>
    </source>
</evidence>